<dbReference type="Pfam" id="PF00092">
    <property type="entry name" value="VWA"/>
    <property type="match status" value="1"/>
</dbReference>
<dbReference type="EMBL" id="JAZGQL010000014">
    <property type="protein sequence ID" value="MEE6309053.1"/>
    <property type="molecule type" value="Genomic_DNA"/>
</dbReference>
<dbReference type="SMART" id="SM00327">
    <property type="entry name" value="VWA"/>
    <property type="match status" value="1"/>
</dbReference>
<dbReference type="InterPro" id="IPR036465">
    <property type="entry name" value="vWFA_dom_sf"/>
</dbReference>
<evidence type="ECO:0000259" key="2">
    <source>
        <dbReference type="PROSITE" id="PS50234"/>
    </source>
</evidence>
<gene>
    <name evidence="3" type="ORF">V1634_19640</name>
</gene>
<dbReference type="Gene3D" id="3.40.50.410">
    <property type="entry name" value="von Willebrand factor, type A domain"/>
    <property type="match status" value="1"/>
</dbReference>
<proteinExistence type="predicted"/>
<keyword evidence="4" id="KW-1185">Reference proteome</keyword>
<dbReference type="SUPFAM" id="SSF53300">
    <property type="entry name" value="vWA-like"/>
    <property type="match status" value="1"/>
</dbReference>
<reference evidence="3 4" key="1">
    <citation type="submission" date="2024-01" db="EMBL/GenBank/DDBJ databases">
        <title>Genome insights into Plantactinospora veratri sp. nov.</title>
        <authorList>
            <person name="Wang L."/>
        </authorList>
    </citation>
    <scope>NUCLEOTIDE SEQUENCE [LARGE SCALE GENOMIC DNA]</scope>
    <source>
        <strain evidence="3 4">NEAU-FHS4</strain>
    </source>
</reference>
<organism evidence="3 4">
    <name type="scientific">Plantactinospora veratri</name>
    <dbReference type="NCBI Taxonomy" id="1436122"/>
    <lineage>
        <taxon>Bacteria</taxon>
        <taxon>Bacillati</taxon>
        <taxon>Actinomycetota</taxon>
        <taxon>Actinomycetes</taxon>
        <taxon>Micromonosporales</taxon>
        <taxon>Micromonosporaceae</taxon>
        <taxon>Plantactinospora</taxon>
    </lineage>
</organism>
<evidence type="ECO:0000313" key="4">
    <source>
        <dbReference type="Proteomes" id="UP001339911"/>
    </source>
</evidence>
<name>A0ABU7SGG6_9ACTN</name>
<protein>
    <submittedName>
        <fullName evidence="3">VWA domain-containing protein</fullName>
    </submittedName>
</protein>
<sequence length="580" mass="59225">MRRRSPRVGAIAVAVAVVAVMSGVSVGYQQLARSGCTGQVTLTVAATPEIAGAVRSAASAWDQRDTDAGTPCVTVAVSEAEPADVAAALAGTYGVGLAGVGQSGAVTAVPDVWVPDSSTWLLRLRSAAPGFRPTDGASIARSPVVAAMPEPVASGLGWPHQTPTLADLVRRITTGVGLRSGIVEPTRDAAGLSGLMSFGATAGTGGADARRASTAVVRSLATRPSVLRDDLLAQFPRSTVAGEVSSGLSLAVLSEEDVIAYNAARPPVPLAALYVEPAPMPLDYPFAVLAGTDPVKATAADGLRQALTTGRFRNDLARQGLRAADGTWGAGFPAPAGAPSPSAAPASASPGTGAGPGAPTDPAAVDRALAAWSAITAPGRMLAAIDVSGSMRDPVPTAGNISRMQVTLLAAENGLALFNDDWAVGLWTFSRQLDGARDYRELVPVGRLSAQRGALRDALAEITPKRNGGTGLYDTVLAAYRQMRNGWQPGRVNSVVILTDGVGNDDRDGLSLEALLGQLERLKDENRPVQVIIVGIGDAVDRASLDRITKTTGGGVLVTEDPAKIGDVFLKAIALRSAPG</sequence>
<feature type="domain" description="VWFA" evidence="2">
    <location>
        <begin position="380"/>
        <end position="573"/>
    </location>
</feature>
<evidence type="ECO:0000313" key="3">
    <source>
        <dbReference type="EMBL" id="MEE6309053.1"/>
    </source>
</evidence>
<accession>A0ABU7SGG6</accession>
<dbReference type="RefSeq" id="WP_331209334.1">
    <property type="nucleotide sequence ID" value="NZ_JAZGQL010000014.1"/>
</dbReference>
<dbReference type="InterPro" id="IPR002035">
    <property type="entry name" value="VWF_A"/>
</dbReference>
<evidence type="ECO:0000256" key="1">
    <source>
        <dbReference type="SAM" id="MobiDB-lite"/>
    </source>
</evidence>
<dbReference type="Proteomes" id="UP001339911">
    <property type="component" value="Unassembled WGS sequence"/>
</dbReference>
<comment type="caution">
    <text evidence="3">The sequence shown here is derived from an EMBL/GenBank/DDBJ whole genome shotgun (WGS) entry which is preliminary data.</text>
</comment>
<dbReference type="PROSITE" id="PS50234">
    <property type="entry name" value="VWFA"/>
    <property type="match status" value="1"/>
</dbReference>
<feature type="region of interest" description="Disordered" evidence="1">
    <location>
        <begin position="332"/>
        <end position="362"/>
    </location>
</feature>